<gene>
    <name evidence="1" type="ORF">ABS648_22400</name>
</gene>
<reference evidence="1" key="1">
    <citation type="submission" date="2023-08" db="EMBL/GenBank/DDBJ databases">
        <title>Increased levels of nutrients transform a symbiont into a lethal pathobiont.</title>
        <authorList>
            <person name="Lachnit T."/>
            <person name="Ulrich L."/>
            <person name="Willmer F.M."/>
            <person name="Hasenbein T."/>
            <person name="Steiner L.X."/>
            <person name="Wolters M."/>
            <person name="Herbst E.M."/>
            <person name="Deines P."/>
        </authorList>
    </citation>
    <scope>NUCLEOTIDE SEQUENCE</scope>
    <source>
        <strain evidence="1">T3</strain>
    </source>
</reference>
<accession>A0AAU7XZ41</accession>
<dbReference type="AlphaFoldDB" id="A0AAU7XZ41"/>
<evidence type="ECO:0000313" key="1">
    <source>
        <dbReference type="EMBL" id="XBY62680.1"/>
    </source>
</evidence>
<organism evidence="1">
    <name type="scientific">Pseudomonas solani</name>
    <dbReference type="NCBI Taxonomy" id="2731552"/>
    <lineage>
        <taxon>Bacteria</taxon>
        <taxon>Pseudomonadati</taxon>
        <taxon>Pseudomonadota</taxon>
        <taxon>Gammaproteobacteria</taxon>
        <taxon>Pseudomonadales</taxon>
        <taxon>Pseudomonadaceae</taxon>
        <taxon>Pseudomonas</taxon>
    </lineage>
</organism>
<proteinExistence type="predicted"/>
<evidence type="ECO:0008006" key="2">
    <source>
        <dbReference type="Google" id="ProtNLM"/>
    </source>
</evidence>
<protein>
    <recommendedName>
        <fullName evidence="2">Lipoprotein</fullName>
    </recommendedName>
</protein>
<sequence length="237" mass="25411">MPDTDFGVAKKDKTPPCAGFFIQAALQELPVRRTLLIILSMALAACSANPKALYQEQVVTSPTPLAEHPAEAIRLLQAEPLPINPSWPFPQWKITANEPRLKIGNTIANFRVFSVELKQGTSNQIAVNSWCVNACLGFSKYALTPYLLLVDQQGIVIAEGFGQITGSVGVINQVLSSTVPKNGTYYLIVAADNRTPGQNIVTDSVMLVGSTGLGTPMQVGMGSYPFGTIGPYLDTSK</sequence>
<dbReference type="EMBL" id="CP158373">
    <property type="protein sequence ID" value="XBY62680.1"/>
    <property type="molecule type" value="Genomic_DNA"/>
</dbReference>
<name>A0AAU7XZ41_9PSED</name>
<dbReference type="RefSeq" id="WP_350446752.1">
    <property type="nucleotide sequence ID" value="NZ_CP158373.1"/>
</dbReference>